<dbReference type="EMBL" id="JOTP01000031">
    <property type="protein sequence ID" value="KEP25145.1"/>
    <property type="molecule type" value="Genomic_DNA"/>
</dbReference>
<gene>
    <name evidence="1" type="ORF">BA70_11935</name>
</gene>
<evidence type="ECO:0000313" key="1">
    <source>
        <dbReference type="EMBL" id="KEP25145.1"/>
    </source>
</evidence>
<dbReference type="OrthoDB" id="1647923at2"/>
<dbReference type="Pfam" id="PF15600">
    <property type="entry name" value="Imm64"/>
    <property type="match status" value="1"/>
</dbReference>
<dbReference type="InterPro" id="IPR028951">
    <property type="entry name" value="Imm64"/>
</dbReference>
<proteinExistence type="predicted"/>
<dbReference type="Proteomes" id="UP000028091">
    <property type="component" value="Unassembled WGS sequence"/>
</dbReference>
<evidence type="ECO:0000313" key="2">
    <source>
        <dbReference type="Proteomes" id="UP000028091"/>
    </source>
</evidence>
<name>A0A081L7B9_9BACI</name>
<organism evidence="1 2">
    <name type="scientific">Bacillus zhangzhouensis</name>
    <dbReference type="NCBI Taxonomy" id="1178540"/>
    <lineage>
        <taxon>Bacteria</taxon>
        <taxon>Bacillati</taxon>
        <taxon>Bacillota</taxon>
        <taxon>Bacilli</taxon>
        <taxon>Bacillales</taxon>
        <taxon>Bacillaceae</taxon>
        <taxon>Bacillus</taxon>
    </lineage>
</organism>
<reference evidence="1 2" key="1">
    <citation type="submission" date="2012-09" db="EMBL/GenBank/DDBJ databases">
        <title>Genome Sequence of Bacillus sp. DW5-4.</title>
        <authorList>
            <person name="Lai Q."/>
            <person name="Liu Y."/>
            <person name="Shao Z."/>
        </authorList>
    </citation>
    <scope>NUCLEOTIDE SEQUENCE [LARGE SCALE GENOMIC DNA]</scope>
    <source>
        <strain evidence="1 2">DW5-4</strain>
    </source>
</reference>
<accession>A0A081L7B9</accession>
<sequence length="125" mass="14402">MSGLSSKLKEMTINIQKETGYVGFVLCLKWGEVFSHDVVHLQQDIVRCVVELYHTLPFEYAFIGHEIEVEIRPDEFEKCLQKHHAFPVGLIGKGDYIDIYYGDVAIDGLSLQKRGKECLKIEREQ</sequence>
<keyword evidence="2" id="KW-1185">Reference proteome</keyword>
<protein>
    <submittedName>
        <fullName evidence="1">Uncharacterized protein</fullName>
    </submittedName>
</protein>
<comment type="caution">
    <text evidence="1">The sequence shown here is derived from an EMBL/GenBank/DDBJ whole genome shotgun (WGS) entry which is preliminary data.</text>
</comment>
<dbReference type="AlphaFoldDB" id="A0A081L7B9"/>
<dbReference type="eggNOG" id="ENOG5033HEK">
    <property type="taxonomic scope" value="Bacteria"/>
</dbReference>